<keyword evidence="2" id="KW-1185">Reference proteome</keyword>
<dbReference type="EMBL" id="JAPFFF010000037">
    <property type="protein sequence ID" value="KAK8842617.1"/>
    <property type="molecule type" value="Genomic_DNA"/>
</dbReference>
<comment type="caution">
    <text evidence="1">The sequence shown here is derived from an EMBL/GenBank/DDBJ whole genome shotgun (WGS) entry which is preliminary data.</text>
</comment>
<gene>
    <name evidence="1" type="ORF">M9Y10_025476</name>
</gene>
<organism evidence="1 2">
    <name type="scientific">Tritrichomonas musculus</name>
    <dbReference type="NCBI Taxonomy" id="1915356"/>
    <lineage>
        <taxon>Eukaryota</taxon>
        <taxon>Metamonada</taxon>
        <taxon>Parabasalia</taxon>
        <taxon>Tritrichomonadida</taxon>
        <taxon>Tritrichomonadidae</taxon>
        <taxon>Tritrichomonas</taxon>
    </lineage>
</organism>
<name>A0ABR2H8T3_9EUKA</name>
<evidence type="ECO:0000313" key="2">
    <source>
        <dbReference type="Proteomes" id="UP001470230"/>
    </source>
</evidence>
<sequence>MKPGRPKSHIKGKWVTWKENNKISFYELDQKENLIRINNQIIPHHIIDDDLNKAKEQDNVEQNDSNQVVLKPKISEIDNFVKDSTSVAAKPAPVLTPEIQTSPLFDCTLDLSSVMIGDNETDEFQFFDSNSDQDEIWWK</sequence>
<dbReference type="Proteomes" id="UP001470230">
    <property type="component" value="Unassembled WGS sequence"/>
</dbReference>
<accession>A0ABR2H8T3</accession>
<protein>
    <submittedName>
        <fullName evidence="1">Uncharacterized protein</fullName>
    </submittedName>
</protein>
<evidence type="ECO:0000313" key="1">
    <source>
        <dbReference type="EMBL" id="KAK8842617.1"/>
    </source>
</evidence>
<reference evidence="1 2" key="1">
    <citation type="submission" date="2024-04" db="EMBL/GenBank/DDBJ databases">
        <title>Tritrichomonas musculus Genome.</title>
        <authorList>
            <person name="Alves-Ferreira E."/>
            <person name="Grigg M."/>
            <person name="Lorenzi H."/>
            <person name="Galac M."/>
        </authorList>
    </citation>
    <scope>NUCLEOTIDE SEQUENCE [LARGE SCALE GENOMIC DNA]</scope>
    <source>
        <strain evidence="1 2">EAF2021</strain>
    </source>
</reference>
<proteinExistence type="predicted"/>